<dbReference type="RefSeq" id="WP_366921925.1">
    <property type="nucleotide sequence ID" value="NZ_CP121694.1"/>
</dbReference>
<evidence type="ECO:0008006" key="4">
    <source>
        <dbReference type="Google" id="ProtNLM"/>
    </source>
</evidence>
<gene>
    <name evidence="2" type="ORF">MFMK1_002347</name>
</gene>
<proteinExistence type="predicted"/>
<accession>A0AAU0UQL5</accession>
<sequence length="261" mass="27493">MKKLIGAVFFVQILVIGGWMYYFAPPIEQAVAKPQGAPETVLQNYYKLAVGGDYMAMYDLLDDSTQAAVTEEEIKKHVEALNGGGILLADVFSASSTGKFAVIPFVLANGGGQSQLQIALLTNEGGDWKMVLGGSDFSMDKVKTILQLAVDAEKAAANLMMDGKYQGNIDANQLLSQLMPMLQSHSQALEMMNAPTPEEGMPNDGVHNGGQAPNDAVHGGQQPDSANGAGQAPDDAVHGGGSSDETQMPNDAVHGQAQQNN</sequence>
<reference evidence="2 3" key="1">
    <citation type="submission" date="2023-04" db="EMBL/GenBank/DDBJ databases">
        <authorList>
            <person name="Hsu D."/>
        </authorList>
    </citation>
    <scope>NUCLEOTIDE SEQUENCE [LARGE SCALE GENOMIC DNA]</scope>
    <source>
        <strain evidence="2 3">MK1</strain>
    </source>
</reference>
<feature type="region of interest" description="Disordered" evidence="1">
    <location>
        <begin position="194"/>
        <end position="261"/>
    </location>
</feature>
<evidence type="ECO:0000313" key="3">
    <source>
        <dbReference type="Proteomes" id="UP001329915"/>
    </source>
</evidence>
<evidence type="ECO:0000313" key="2">
    <source>
        <dbReference type="EMBL" id="WRO22516.1"/>
    </source>
</evidence>
<evidence type="ECO:0000256" key="1">
    <source>
        <dbReference type="SAM" id="MobiDB-lite"/>
    </source>
</evidence>
<keyword evidence="3" id="KW-1185">Reference proteome</keyword>
<name>A0AAU0UQL5_9FIRM</name>
<organism evidence="2 3">
    <name type="scientific">Metallumcola ferriviriculae</name>
    <dbReference type="NCBI Taxonomy" id="3039180"/>
    <lineage>
        <taxon>Bacteria</taxon>
        <taxon>Bacillati</taxon>
        <taxon>Bacillota</taxon>
        <taxon>Clostridia</taxon>
        <taxon>Neomoorellales</taxon>
        <taxon>Desulfitibacteraceae</taxon>
        <taxon>Metallumcola</taxon>
    </lineage>
</organism>
<dbReference type="KEGG" id="dbc:MFMK1_002347"/>
<dbReference type="EMBL" id="CP121694">
    <property type="protein sequence ID" value="WRO22516.1"/>
    <property type="molecule type" value="Genomic_DNA"/>
</dbReference>
<dbReference type="Proteomes" id="UP001329915">
    <property type="component" value="Chromosome"/>
</dbReference>
<protein>
    <recommendedName>
        <fullName evidence="4">DUF4878 domain-containing protein</fullName>
    </recommendedName>
</protein>
<dbReference type="AlphaFoldDB" id="A0AAU0UQL5"/>